<dbReference type="InterPro" id="IPR018957">
    <property type="entry name" value="Znf_C3HC4_RING-type"/>
</dbReference>
<dbReference type="GO" id="GO:0033768">
    <property type="term" value="C:SUMO-targeted ubiquitin ligase complex"/>
    <property type="evidence" value="ECO:0007669"/>
    <property type="project" value="TreeGrafter"/>
</dbReference>
<sequence>MGFGGGSTSGSSSGPENYAFAGGSSSNVAGGSGSQASSSSNSAQASSSSVPAAAVPSSSAPILPPTSILAIPRPPTPPPQPDLLSSYTCPICFFPPTNATLTPCGHICCGSCLFTAIKSSQSRNGMVFASSAFANQGEALCPVCRATIPGWDGKGGGVIGLRVRSVISI</sequence>
<evidence type="ECO:0000256" key="5">
    <source>
        <dbReference type="SAM" id="MobiDB-lite"/>
    </source>
</evidence>
<dbReference type="PANTHER" id="PTHR47094">
    <property type="entry name" value="ELFLESS, ISOFORM B"/>
    <property type="match status" value="1"/>
</dbReference>
<keyword evidence="3" id="KW-0862">Zinc</keyword>
<dbReference type="SMART" id="SM00184">
    <property type="entry name" value="RING"/>
    <property type="match status" value="1"/>
</dbReference>
<reference evidence="7 8" key="1">
    <citation type="journal article" date="2019" name="Nat. Ecol. Evol.">
        <title>Megaphylogeny resolves global patterns of mushroom evolution.</title>
        <authorList>
            <person name="Varga T."/>
            <person name="Krizsan K."/>
            <person name="Foldi C."/>
            <person name="Dima B."/>
            <person name="Sanchez-Garcia M."/>
            <person name="Sanchez-Ramirez S."/>
            <person name="Szollosi G.J."/>
            <person name="Szarkandi J.G."/>
            <person name="Papp V."/>
            <person name="Albert L."/>
            <person name="Andreopoulos W."/>
            <person name="Angelini C."/>
            <person name="Antonin V."/>
            <person name="Barry K.W."/>
            <person name="Bougher N.L."/>
            <person name="Buchanan P."/>
            <person name="Buyck B."/>
            <person name="Bense V."/>
            <person name="Catcheside P."/>
            <person name="Chovatia M."/>
            <person name="Cooper J."/>
            <person name="Damon W."/>
            <person name="Desjardin D."/>
            <person name="Finy P."/>
            <person name="Geml J."/>
            <person name="Haridas S."/>
            <person name="Hughes K."/>
            <person name="Justo A."/>
            <person name="Karasinski D."/>
            <person name="Kautmanova I."/>
            <person name="Kiss B."/>
            <person name="Kocsube S."/>
            <person name="Kotiranta H."/>
            <person name="LaButti K.M."/>
            <person name="Lechner B.E."/>
            <person name="Liimatainen K."/>
            <person name="Lipzen A."/>
            <person name="Lukacs Z."/>
            <person name="Mihaltcheva S."/>
            <person name="Morgado L.N."/>
            <person name="Niskanen T."/>
            <person name="Noordeloos M.E."/>
            <person name="Ohm R.A."/>
            <person name="Ortiz-Santana B."/>
            <person name="Ovrebo C."/>
            <person name="Racz N."/>
            <person name="Riley R."/>
            <person name="Savchenko A."/>
            <person name="Shiryaev A."/>
            <person name="Soop K."/>
            <person name="Spirin V."/>
            <person name="Szebenyi C."/>
            <person name="Tomsovsky M."/>
            <person name="Tulloss R.E."/>
            <person name="Uehling J."/>
            <person name="Grigoriev I.V."/>
            <person name="Vagvolgyi C."/>
            <person name="Papp T."/>
            <person name="Martin F.M."/>
            <person name="Miettinen O."/>
            <person name="Hibbett D.S."/>
            <person name="Nagy L.G."/>
        </authorList>
    </citation>
    <scope>NUCLEOTIDE SEQUENCE [LARGE SCALE GENOMIC DNA]</scope>
    <source>
        <strain evidence="7 8">FP101781</strain>
    </source>
</reference>
<dbReference type="UniPathway" id="UPA00143"/>
<dbReference type="PANTHER" id="PTHR47094:SF1">
    <property type="entry name" value="RING-TYPE E3 UBIQUITIN TRANSFERASE"/>
    <property type="match status" value="1"/>
</dbReference>
<dbReference type="EMBL" id="QPFP01000018">
    <property type="protein sequence ID" value="TEB31550.1"/>
    <property type="molecule type" value="Genomic_DNA"/>
</dbReference>
<evidence type="ECO:0000313" key="8">
    <source>
        <dbReference type="Proteomes" id="UP000298030"/>
    </source>
</evidence>
<name>A0A4Y7TBN9_COPMI</name>
<keyword evidence="8" id="KW-1185">Reference proteome</keyword>
<gene>
    <name evidence="7" type="ORF">FA13DRAFT_332874</name>
</gene>
<dbReference type="AlphaFoldDB" id="A0A4Y7TBN9"/>
<dbReference type="GO" id="GO:0016567">
    <property type="term" value="P:protein ubiquitination"/>
    <property type="evidence" value="ECO:0007669"/>
    <property type="project" value="UniProtKB-UniPathway"/>
</dbReference>
<dbReference type="STRING" id="71717.A0A4Y7TBN9"/>
<dbReference type="OrthoDB" id="6270329at2759"/>
<evidence type="ECO:0000256" key="3">
    <source>
        <dbReference type="ARBA" id="ARBA00022833"/>
    </source>
</evidence>
<dbReference type="InterPro" id="IPR001841">
    <property type="entry name" value="Znf_RING"/>
</dbReference>
<dbReference type="GO" id="GO:0006511">
    <property type="term" value="P:ubiquitin-dependent protein catabolic process"/>
    <property type="evidence" value="ECO:0007669"/>
    <property type="project" value="TreeGrafter"/>
</dbReference>
<dbReference type="PROSITE" id="PS50089">
    <property type="entry name" value="ZF_RING_2"/>
    <property type="match status" value="1"/>
</dbReference>
<dbReference type="GO" id="GO:0061630">
    <property type="term" value="F:ubiquitin protein ligase activity"/>
    <property type="evidence" value="ECO:0007669"/>
    <property type="project" value="InterPro"/>
</dbReference>
<comment type="caution">
    <text evidence="7">The sequence shown here is derived from an EMBL/GenBank/DDBJ whole genome shotgun (WGS) entry which is preliminary data.</text>
</comment>
<protein>
    <recommendedName>
        <fullName evidence="6">RING-type domain-containing protein</fullName>
    </recommendedName>
</protein>
<dbReference type="Proteomes" id="UP000298030">
    <property type="component" value="Unassembled WGS sequence"/>
</dbReference>
<dbReference type="Pfam" id="PF00097">
    <property type="entry name" value="zf-C3HC4"/>
    <property type="match status" value="1"/>
</dbReference>
<feature type="domain" description="RING-type" evidence="6">
    <location>
        <begin position="89"/>
        <end position="145"/>
    </location>
</feature>
<evidence type="ECO:0000256" key="2">
    <source>
        <dbReference type="ARBA" id="ARBA00022771"/>
    </source>
</evidence>
<evidence type="ECO:0000256" key="1">
    <source>
        <dbReference type="ARBA" id="ARBA00022723"/>
    </source>
</evidence>
<dbReference type="InterPro" id="IPR013083">
    <property type="entry name" value="Znf_RING/FYVE/PHD"/>
</dbReference>
<dbReference type="GO" id="GO:0140082">
    <property type="term" value="F:SUMO-ubiquitin ligase activity"/>
    <property type="evidence" value="ECO:0007669"/>
    <property type="project" value="TreeGrafter"/>
</dbReference>
<evidence type="ECO:0000259" key="6">
    <source>
        <dbReference type="PROSITE" id="PS50089"/>
    </source>
</evidence>
<organism evidence="7 8">
    <name type="scientific">Coprinellus micaceus</name>
    <name type="common">Glistening ink-cap mushroom</name>
    <name type="synonym">Coprinus micaceus</name>
    <dbReference type="NCBI Taxonomy" id="71717"/>
    <lineage>
        <taxon>Eukaryota</taxon>
        <taxon>Fungi</taxon>
        <taxon>Dikarya</taxon>
        <taxon>Basidiomycota</taxon>
        <taxon>Agaricomycotina</taxon>
        <taxon>Agaricomycetes</taxon>
        <taxon>Agaricomycetidae</taxon>
        <taxon>Agaricales</taxon>
        <taxon>Agaricineae</taxon>
        <taxon>Psathyrellaceae</taxon>
        <taxon>Coprinellus</taxon>
    </lineage>
</organism>
<feature type="region of interest" description="Disordered" evidence="5">
    <location>
        <begin position="1"/>
        <end position="59"/>
    </location>
</feature>
<evidence type="ECO:0000256" key="4">
    <source>
        <dbReference type="PROSITE-ProRule" id="PRU00175"/>
    </source>
</evidence>
<keyword evidence="2 4" id="KW-0863">Zinc-finger</keyword>
<dbReference type="GO" id="GO:0032183">
    <property type="term" value="F:SUMO binding"/>
    <property type="evidence" value="ECO:0007669"/>
    <property type="project" value="TreeGrafter"/>
</dbReference>
<dbReference type="SUPFAM" id="SSF57850">
    <property type="entry name" value="RING/U-box"/>
    <property type="match status" value="1"/>
</dbReference>
<feature type="compositionally biased region" description="Low complexity" evidence="5">
    <location>
        <begin position="21"/>
        <end position="59"/>
    </location>
</feature>
<proteinExistence type="predicted"/>
<accession>A0A4Y7TBN9</accession>
<dbReference type="GO" id="GO:0008270">
    <property type="term" value="F:zinc ion binding"/>
    <property type="evidence" value="ECO:0007669"/>
    <property type="project" value="UniProtKB-KW"/>
</dbReference>
<dbReference type="Gene3D" id="3.30.40.10">
    <property type="entry name" value="Zinc/RING finger domain, C3HC4 (zinc finger)"/>
    <property type="match status" value="1"/>
</dbReference>
<dbReference type="InterPro" id="IPR049627">
    <property type="entry name" value="SLX8"/>
</dbReference>
<evidence type="ECO:0000313" key="7">
    <source>
        <dbReference type="EMBL" id="TEB31550.1"/>
    </source>
</evidence>
<keyword evidence="1" id="KW-0479">Metal-binding</keyword>